<comment type="caution">
    <text evidence="2">The sequence shown here is derived from an EMBL/GenBank/DDBJ whole genome shotgun (WGS) entry which is preliminary data.</text>
</comment>
<sequence length="557" mass="62945">MPRPRRHQTTLSEYIPDLTAPAADNLPPTGDPIPFDTDPGTIRIAFQNIHGATLGTGLSLPTEIEAMSDWNIDIMGMSETNRPWSTQQRAEYDYMMNTRFQSSRTNYTAAPLPSHDLTFLPGGNLLTINGHSTGRVSSSGRRDEGILIIVAYRVCQEAHDNPGAFTAYQQQYTALRTAGYARPNPRRQIFEDMLALITSKRALGFRPIVMMDANGDYNGSDSDFASFVLRAGLADPFFEKFSTSPPTYIYGSTRLDYVLVDPALTHAIVRVGYLGTHEGAYSDHVMAVVDFDERRLFAGVLNRPPPRHSREILIEQADKIKAFLDTLHPHLTEHNIQDRTFSLADSFVDDGPTDANIDTYHTLYKEFLELTQGAANKVGKRKFGYMRSGALTEAGRRFNVYRMLLGCKIRRAPATPALSRLCTSLNLDANETLLTHSARDLRREVRARRQELWECQKKGEDLRQSWLATIAQDRTRALGDPDWERKLQQMKRKARDNAVNRKLAALTKGRQGALDRIQIPTHDWFYSPTKQELYHYDKGVFEAYPLPGMAHFIVTTL</sequence>
<organism evidence="2 3">
    <name type="scientific">Discostella pseudostelligera</name>
    <dbReference type="NCBI Taxonomy" id="259834"/>
    <lineage>
        <taxon>Eukaryota</taxon>
        <taxon>Sar</taxon>
        <taxon>Stramenopiles</taxon>
        <taxon>Ochrophyta</taxon>
        <taxon>Bacillariophyta</taxon>
        <taxon>Coscinodiscophyceae</taxon>
        <taxon>Thalassiosirophycidae</taxon>
        <taxon>Stephanodiscales</taxon>
        <taxon>Stephanodiscaceae</taxon>
        <taxon>Discostella</taxon>
    </lineage>
</organism>
<gene>
    <name evidence="2" type="ORF">ACHAWU_004751</name>
</gene>
<dbReference type="Proteomes" id="UP001530293">
    <property type="component" value="Unassembled WGS sequence"/>
</dbReference>
<evidence type="ECO:0008006" key="4">
    <source>
        <dbReference type="Google" id="ProtNLM"/>
    </source>
</evidence>
<dbReference type="Gene3D" id="3.60.10.10">
    <property type="entry name" value="Endonuclease/exonuclease/phosphatase"/>
    <property type="match status" value="1"/>
</dbReference>
<dbReference type="SUPFAM" id="SSF56219">
    <property type="entry name" value="DNase I-like"/>
    <property type="match status" value="1"/>
</dbReference>
<feature type="region of interest" description="Disordered" evidence="1">
    <location>
        <begin position="1"/>
        <end position="36"/>
    </location>
</feature>
<accession>A0ABD3ME52</accession>
<dbReference type="EMBL" id="JALLBG020000138">
    <property type="protein sequence ID" value="KAL3762213.1"/>
    <property type="molecule type" value="Genomic_DNA"/>
</dbReference>
<proteinExistence type="predicted"/>
<dbReference type="AlphaFoldDB" id="A0ABD3ME52"/>
<keyword evidence="3" id="KW-1185">Reference proteome</keyword>
<dbReference type="InterPro" id="IPR036691">
    <property type="entry name" value="Endo/exonu/phosph_ase_sf"/>
</dbReference>
<reference evidence="2 3" key="1">
    <citation type="submission" date="2024-10" db="EMBL/GenBank/DDBJ databases">
        <title>Updated reference genomes for cyclostephanoid diatoms.</title>
        <authorList>
            <person name="Roberts W.R."/>
            <person name="Alverson A.J."/>
        </authorList>
    </citation>
    <scope>NUCLEOTIDE SEQUENCE [LARGE SCALE GENOMIC DNA]</scope>
    <source>
        <strain evidence="2 3">AJA232-27</strain>
    </source>
</reference>
<evidence type="ECO:0000256" key="1">
    <source>
        <dbReference type="SAM" id="MobiDB-lite"/>
    </source>
</evidence>
<protein>
    <recommendedName>
        <fullName evidence="4">Endonuclease/exonuclease/phosphatase domain-containing protein</fullName>
    </recommendedName>
</protein>
<evidence type="ECO:0000313" key="2">
    <source>
        <dbReference type="EMBL" id="KAL3762213.1"/>
    </source>
</evidence>
<name>A0ABD3ME52_9STRA</name>
<evidence type="ECO:0000313" key="3">
    <source>
        <dbReference type="Proteomes" id="UP001530293"/>
    </source>
</evidence>